<feature type="coiled-coil region" evidence="20">
    <location>
        <begin position="4"/>
        <end position="31"/>
    </location>
</feature>
<evidence type="ECO:0000256" key="16">
    <source>
        <dbReference type="ARBA" id="ARBA00031175"/>
    </source>
</evidence>
<dbReference type="InterPro" id="IPR008242">
    <property type="entry name" value="Chor_mutase/pphenate_deHydtase"/>
</dbReference>
<evidence type="ECO:0000256" key="12">
    <source>
        <dbReference type="ARBA" id="ARBA00023222"/>
    </source>
</evidence>
<reference evidence="24" key="1">
    <citation type="submission" date="2021-03" db="EMBL/GenBank/DDBJ databases">
        <title>Acanthopleuribacteraceae sp. M133.</title>
        <authorList>
            <person name="Wang G."/>
        </authorList>
    </citation>
    <scope>NUCLEOTIDE SEQUENCE</scope>
    <source>
        <strain evidence="24">M133</strain>
    </source>
</reference>
<dbReference type="PROSITE" id="PS51171">
    <property type="entry name" value="PREPHENATE_DEHYDR_3"/>
    <property type="match status" value="1"/>
</dbReference>
<dbReference type="UniPathway" id="UPA00121">
    <property type="reaction ID" value="UER00345"/>
</dbReference>
<dbReference type="PROSITE" id="PS51168">
    <property type="entry name" value="CHORISMATE_MUT_2"/>
    <property type="match status" value="1"/>
</dbReference>
<dbReference type="InterPro" id="IPR010957">
    <property type="entry name" value="G/b/e-P-prot_chorismate_mutase"/>
</dbReference>
<dbReference type="Proteomes" id="UP000663929">
    <property type="component" value="Chromosome"/>
</dbReference>
<dbReference type="SUPFAM" id="SSF55021">
    <property type="entry name" value="ACT-like"/>
    <property type="match status" value="1"/>
</dbReference>
<comment type="subcellular location">
    <subcellularLocation>
        <location evidence="3">Cytoplasm</location>
    </subcellularLocation>
</comment>
<keyword evidence="11" id="KW-0057">Aromatic amino acid biosynthesis</keyword>
<evidence type="ECO:0000256" key="13">
    <source>
        <dbReference type="ARBA" id="ARBA00023235"/>
    </source>
</evidence>
<dbReference type="Pfam" id="PF00800">
    <property type="entry name" value="PDT"/>
    <property type="match status" value="1"/>
</dbReference>
<dbReference type="NCBIfam" id="NF008865">
    <property type="entry name" value="PRK11898.1"/>
    <property type="match status" value="1"/>
</dbReference>
<name>A0A8A4TGJ8_SULCO</name>
<evidence type="ECO:0000259" key="23">
    <source>
        <dbReference type="PROSITE" id="PS51671"/>
    </source>
</evidence>
<sequence>MDQLPKLREEIDQLDDQILELLNKRAKVAMEIGHLKKVLRKPFYVPSRERAIFERLRKENPGPFPSDAIETVFREIISASLSLEYPMKVVYLGPKATFTHVAALQKFGKLAQLAACKSIAAVFDEVASGRALYGVVPVENSNEGAVTHTLDMFLESDLKIIEEHYLEISHDLLVREGELNDIRRIYSHPQALDQCRRWLEDHLPHAQQVVVTSTARAAQIVADEPHSAAIASRHAANLYKLRVLESNIQDNHENYTRFLVIGREMLERSGHDRTALLFAFKDRPGVLGEMLEPFKKHGLNLMKIESRPVKKKAWEYVFFLDIAGHIEDPELTAAVKELEEYATLLKVLGSFRRNR</sequence>
<evidence type="ECO:0000256" key="3">
    <source>
        <dbReference type="ARBA" id="ARBA00004496"/>
    </source>
</evidence>
<feature type="domain" description="Chorismate mutase" evidence="21">
    <location>
        <begin position="1"/>
        <end position="88"/>
    </location>
</feature>
<dbReference type="PROSITE" id="PS51671">
    <property type="entry name" value="ACT"/>
    <property type="match status" value="1"/>
</dbReference>
<comment type="pathway">
    <text evidence="4">Amino-acid biosynthesis; L-phenylalanine biosynthesis; phenylpyruvate from prephenate: step 1/1.</text>
</comment>
<dbReference type="InterPro" id="IPR002701">
    <property type="entry name" value="CM_II_prokaryot"/>
</dbReference>
<dbReference type="InterPro" id="IPR002912">
    <property type="entry name" value="ACT_dom"/>
</dbReference>
<evidence type="ECO:0000256" key="19">
    <source>
        <dbReference type="PIRSR" id="PIRSR001500-2"/>
    </source>
</evidence>
<evidence type="ECO:0000313" key="25">
    <source>
        <dbReference type="Proteomes" id="UP000663929"/>
    </source>
</evidence>
<dbReference type="GO" id="GO:0009094">
    <property type="term" value="P:L-phenylalanine biosynthetic process"/>
    <property type="evidence" value="ECO:0007669"/>
    <property type="project" value="UniProtKB-UniPathway"/>
</dbReference>
<dbReference type="Pfam" id="PF01842">
    <property type="entry name" value="ACT"/>
    <property type="match status" value="1"/>
</dbReference>
<evidence type="ECO:0000256" key="20">
    <source>
        <dbReference type="SAM" id="Coils"/>
    </source>
</evidence>
<dbReference type="GO" id="GO:0046417">
    <property type="term" value="P:chorismate metabolic process"/>
    <property type="evidence" value="ECO:0007669"/>
    <property type="project" value="InterPro"/>
</dbReference>
<keyword evidence="25" id="KW-1185">Reference proteome</keyword>
<keyword evidence="13" id="KW-0413">Isomerase</keyword>
<keyword evidence="10" id="KW-0028">Amino-acid biosynthesis</keyword>
<dbReference type="InterPro" id="IPR018528">
    <property type="entry name" value="Preph_deHydtase_CS"/>
</dbReference>
<dbReference type="EMBL" id="CP071793">
    <property type="protein sequence ID" value="QTD47921.1"/>
    <property type="molecule type" value="Genomic_DNA"/>
</dbReference>
<evidence type="ECO:0000256" key="4">
    <source>
        <dbReference type="ARBA" id="ARBA00004741"/>
    </source>
</evidence>
<keyword evidence="9" id="KW-0963">Cytoplasm</keyword>
<proteinExistence type="predicted"/>
<evidence type="ECO:0000256" key="5">
    <source>
        <dbReference type="ARBA" id="ARBA00004817"/>
    </source>
</evidence>
<dbReference type="Gene3D" id="3.40.190.10">
    <property type="entry name" value="Periplasmic binding protein-like II"/>
    <property type="match status" value="2"/>
</dbReference>
<evidence type="ECO:0000256" key="2">
    <source>
        <dbReference type="ARBA" id="ARBA00002364"/>
    </source>
</evidence>
<evidence type="ECO:0000256" key="18">
    <source>
        <dbReference type="ARBA" id="ARBA00047848"/>
    </source>
</evidence>
<dbReference type="UniPathway" id="UPA00120">
    <property type="reaction ID" value="UER00203"/>
</dbReference>
<dbReference type="CDD" id="cd04905">
    <property type="entry name" value="ACT_CM-PDT"/>
    <property type="match status" value="1"/>
</dbReference>
<evidence type="ECO:0000256" key="17">
    <source>
        <dbReference type="ARBA" id="ARBA00031520"/>
    </source>
</evidence>
<keyword evidence="12" id="KW-0584">Phenylalanine biosynthesis</keyword>
<evidence type="ECO:0000256" key="10">
    <source>
        <dbReference type="ARBA" id="ARBA00022605"/>
    </source>
</evidence>
<evidence type="ECO:0000256" key="14">
    <source>
        <dbReference type="ARBA" id="ARBA00023239"/>
    </source>
</evidence>
<evidence type="ECO:0000256" key="1">
    <source>
        <dbReference type="ARBA" id="ARBA00000824"/>
    </source>
</evidence>
<dbReference type="GO" id="GO:0004106">
    <property type="term" value="F:chorismate mutase activity"/>
    <property type="evidence" value="ECO:0007669"/>
    <property type="project" value="UniProtKB-EC"/>
</dbReference>
<dbReference type="PROSITE" id="PS00857">
    <property type="entry name" value="PREPHENATE_DEHYDR_1"/>
    <property type="match status" value="1"/>
</dbReference>
<dbReference type="GO" id="GO:0005737">
    <property type="term" value="C:cytoplasm"/>
    <property type="evidence" value="ECO:0007669"/>
    <property type="project" value="UniProtKB-SubCell"/>
</dbReference>
<dbReference type="KEGG" id="scor:J3U87_20235"/>
<evidence type="ECO:0000256" key="9">
    <source>
        <dbReference type="ARBA" id="ARBA00022490"/>
    </source>
</evidence>
<feature type="domain" description="Prephenate dehydratase" evidence="22">
    <location>
        <begin position="88"/>
        <end position="263"/>
    </location>
</feature>
<dbReference type="AlphaFoldDB" id="A0A8A4TGJ8"/>
<dbReference type="PANTHER" id="PTHR21022">
    <property type="entry name" value="PREPHENATE DEHYDRATASE P PROTEIN"/>
    <property type="match status" value="1"/>
</dbReference>
<feature type="domain" description="ACT" evidence="23">
    <location>
        <begin position="275"/>
        <end position="352"/>
    </location>
</feature>
<dbReference type="RefSeq" id="WP_237377587.1">
    <property type="nucleotide sequence ID" value="NZ_CP071793.1"/>
</dbReference>
<accession>A0A8A4TGJ8</accession>
<keyword evidence="14 24" id="KW-0456">Lyase</keyword>
<comment type="catalytic activity">
    <reaction evidence="1">
        <text>chorismate = prephenate</text>
        <dbReference type="Rhea" id="RHEA:13897"/>
        <dbReference type="ChEBI" id="CHEBI:29748"/>
        <dbReference type="ChEBI" id="CHEBI:29934"/>
        <dbReference type="EC" id="5.4.99.5"/>
    </reaction>
</comment>
<evidence type="ECO:0000313" key="24">
    <source>
        <dbReference type="EMBL" id="QTD47921.1"/>
    </source>
</evidence>
<dbReference type="SUPFAM" id="SSF53850">
    <property type="entry name" value="Periplasmic binding protein-like II"/>
    <property type="match status" value="1"/>
</dbReference>
<dbReference type="PANTHER" id="PTHR21022:SF19">
    <property type="entry name" value="PREPHENATE DEHYDRATASE-RELATED"/>
    <property type="match status" value="1"/>
</dbReference>
<keyword evidence="15" id="KW-0511">Multifunctional enzyme</keyword>
<dbReference type="InterPro" id="IPR036979">
    <property type="entry name" value="CM_dom_sf"/>
</dbReference>
<dbReference type="FunFam" id="3.30.70.260:FF:000012">
    <property type="entry name" value="Prephenate dehydratase"/>
    <property type="match status" value="1"/>
</dbReference>
<evidence type="ECO:0000256" key="7">
    <source>
        <dbReference type="ARBA" id="ARBA00013147"/>
    </source>
</evidence>
<evidence type="ECO:0000256" key="6">
    <source>
        <dbReference type="ARBA" id="ARBA00012404"/>
    </source>
</evidence>
<comment type="catalytic activity">
    <reaction evidence="18">
        <text>prephenate + H(+) = 3-phenylpyruvate + CO2 + H2O</text>
        <dbReference type="Rhea" id="RHEA:21648"/>
        <dbReference type="ChEBI" id="CHEBI:15377"/>
        <dbReference type="ChEBI" id="CHEBI:15378"/>
        <dbReference type="ChEBI" id="CHEBI:16526"/>
        <dbReference type="ChEBI" id="CHEBI:18005"/>
        <dbReference type="ChEBI" id="CHEBI:29934"/>
        <dbReference type="EC" id="4.2.1.51"/>
    </reaction>
</comment>
<dbReference type="GO" id="GO:0004664">
    <property type="term" value="F:prephenate dehydratase activity"/>
    <property type="evidence" value="ECO:0007669"/>
    <property type="project" value="UniProtKB-EC"/>
</dbReference>
<gene>
    <name evidence="24" type="primary">pheA</name>
    <name evidence="24" type="ORF">J3U87_20235</name>
</gene>
<dbReference type="Pfam" id="PF01817">
    <property type="entry name" value="CM_2"/>
    <property type="match status" value="1"/>
</dbReference>
<comment type="pathway">
    <text evidence="5">Metabolic intermediate biosynthesis; prephenate biosynthesis; prephenate from chorismate: step 1/1.</text>
</comment>
<dbReference type="FunFam" id="3.40.190.10:FF:000034">
    <property type="entry name" value="Chorismate mutase/prephenate dehydratase"/>
    <property type="match status" value="1"/>
</dbReference>
<evidence type="ECO:0000256" key="11">
    <source>
        <dbReference type="ARBA" id="ARBA00023141"/>
    </source>
</evidence>
<dbReference type="NCBIfam" id="TIGR01807">
    <property type="entry name" value="CM_P2"/>
    <property type="match status" value="1"/>
</dbReference>
<organism evidence="24 25">
    <name type="scientific">Sulfidibacter corallicola</name>
    <dbReference type="NCBI Taxonomy" id="2818388"/>
    <lineage>
        <taxon>Bacteria</taxon>
        <taxon>Pseudomonadati</taxon>
        <taxon>Acidobacteriota</taxon>
        <taxon>Holophagae</taxon>
        <taxon>Acanthopleuribacterales</taxon>
        <taxon>Acanthopleuribacteraceae</taxon>
        <taxon>Sulfidibacter</taxon>
    </lineage>
</organism>
<evidence type="ECO:0000259" key="22">
    <source>
        <dbReference type="PROSITE" id="PS51171"/>
    </source>
</evidence>
<dbReference type="InterPro" id="IPR045865">
    <property type="entry name" value="ACT-like_dom_sf"/>
</dbReference>
<dbReference type="InterPro" id="IPR001086">
    <property type="entry name" value="Preph_deHydtase"/>
</dbReference>
<evidence type="ECO:0000256" key="15">
    <source>
        <dbReference type="ARBA" id="ARBA00023268"/>
    </source>
</evidence>
<dbReference type="PIRSF" id="PIRSF001500">
    <property type="entry name" value="Chor_mut_pdt_Ppr"/>
    <property type="match status" value="1"/>
</dbReference>
<keyword evidence="20" id="KW-0175">Coiled coil</keyword>
<dbReference type="EC" id="4.2.1.51" evidence="7"/>
<dbReference type="Gene3D" id="1.20.59.10">
    <property type="entry name" value="Chorismate mutase"/>
    <property type="match status" value="1"/>
</dbReference>
<dbReference type="EC" id="5.4.99.5" evidence="6"/>
<dbReference type="Gene3D" id="3.30.70.260">
    <property type="match status" value="1"/>
</dbReference>
<comment type="function">
    <text evidence="2">Catalyzes the Claisen rearrangement of chorismate to prephenate and the decarboxylation/dehydration of prephenate to phenylpyruvate.</text>
</comment>
<dbReference type="SMART" id="SM00830">
    <property type="entry name" value="CM_2"/>
    <property type="match status" value="1"/>
</dbReference>
<dbReference type="CDD" id="cd13630">
    <property type="entry name" value="PBP2_PDT_1"/>
    <property type="match status" value="1"/>
</dbReference>
<dbReference type="InterPro" id="IPR036263">
    <property type="entry name" value="Chorismate_II_sf"/>
</dbReference>
<evidence type="ECO:0000256" key="8">
    <source>
        <dbReference type="ARBA" id="ARBA00014401"/>
    </source>
</evidence>
<protein>
    <recommendedName>
        <fullName evidence="8">Bifunctional chorismate mutase/prephenate dehydratase</fullName>
        <ecNumber evidence="7">4.2.1.51</ecNumber>
        <ecNumber evidence="6">5.4.99.5</ecNumber>
    </recommendedName>
    <alternativeName>
        <fullName evidence="17">Chorismate mutase-prephenate dehydratase</fullName>
    </alternativeName>
    <alternativeName>
        <fullName evidence="16">p-protein</fullName>
    </alternativeName>
</protein>
<dbReference type="FunFam" id="3.40.190.10:FF:000029">
    <property type="entry name" value="Chorismate mutase/Prephenate dehydratase"/>
    <property type="match status" value="1"/>
</dbReference>
<evidence type="ECO:0000259" key="21">
    <source>
        <dbReference type="PROSITE" id="PS51168"/>
    </source>
</evidence>
<feature type="site" description="Essential for prephenate dehydratase activity" evidence="19">
    <location>
        <position position="256"/>
    </location>
</feature>
<dbReference type="SUPFAM" id="SSF48600">
    <property type="entry name" value="Chorismate mutase II"/>
    <property type="match status" value="1"/>
</dbReference>